<name>A0A1R0GLF3_9FUNG</name>
<keyword evidence="3" id="KW-1185">Reference proteome</keyword>
<sequence>MPLASSVSSSEKFRISGLDKSFILEKIEIRSLYTLFPFEISNLTSSELSLQFTADPIDVVLFQESNPNWNTLSQSEKDTYLNYRELFVNSSGPLPLKCSDPFYNSLSFFNGNTTIGPSSQSPLPDDYTSHSSNSIQKNDSLNPSIPSSPSQVSDSSPEQNDINFLPKFAISASTRPQRRFMQMFNEGPFIDSIDLGPFETKTLFLIINSSKSSLAQKYLFPCKIDHSNNLSFISPDSIPSKNSFEDPKQGISQFTRTSISSHSSSSLNNAAPNSYFLPCSISFTQFSKDLTNYNLNQEISFQNFDYLSLDFFIELGFKKLVSFHDSPHINFFNCVPNSSYYKDITIKNDSIISLEWNAFLSSFKLSSEKDTSITSKTIDEKSDSYLHLDQVTHHNPENVDLNLLEIPHIKLVGLDGVEKSFGTLEPFQSDTIRVVYTTQHEDQFKCKLTIEDLDFRSEKLEWSIYGKMKSLLGPRRLELLSDKVIDFGTCASGLWTKKHLVFKNNHDQNLSVSFKIEGDVADIEFQSLIESLDDKSSILEQSHFGSNDDISFNYDPMFSSIIPSNNNSISSHISNNSAAEPNRLQFDLENFHSNLNKQKDFGKPISFNLNPLPSSDNGLTLKKLAHYFNQQNKTSQILPENSTPNPNSDPNFPILDDPTSLTPDFNVKNSSYFLKNSNFDHLSEGISSFTSNSFSALPSKNSFLLRNSSIIDSEEKKSLATSSQMPPRDHNNRKNSDDLILKPGSTKGINIMILKTIKNTRPDQELGSISRRSFTLECKYGNLSSNSLVTRVSTLSIPCIANFCTSLISVKNDVIDTGPISVGNVKSVDLVVQNMSDIESQFRCSLDSKIINCNHLPVKIPPRGSVNMRIDIYPRRVNSRYRKQINIVNLKNRNQPDLIVNVKSQHIDPGRMSYHNLLYKTLLNNREQNFIDFGVAPINSPIFKIMEIKNVCDEQIEIEFSSENSQSLNIYSLCGINGIDIDIPFNSNNLENQTDKNPILIEDYIISSDMVFPKLESLKVDPIVIENSLKFMDLLKQLNIHGVREKFKELISESKNSNGSFKKTPNSNFSAHPNEKSNHFERIFKTRKQSIDDLDGALRSYRESYPADQTVLSDLSSIDNLKPNLDFSSNSSSVVPASPFIPSSKRLSLNNTLNHPTPGSIIPQLNDDLDYSVSNYPKKDLNENFSSLINKITDFINVNRKDHALSTPIPNLPIISDSKPYLPDKPLKYQIELENIHNRLFKFKKHSVLVPSKQELRRVIRDASYAGSFDILFNQSLDSRLSSKFFLPKNSGEIISLNNLIIPINQSTPRLKPNNFENLIDKSLKNITSEPSEFINSGISSSIIDSNNYKISQKNKISRSNSFTDLINKSNRLATVPLKKLHSDENSFTETPANSYNRNDLHALAQTIKILQTVANELGEYPKAQFESNEAEDAFVRRQFDLRKYLEILKKSGFLVPIGKLNLNPNSSRPIFLIFNANRSLLSDNEKGPKRFDTSLYIRITKYPKSKFKLSPFQNLEVEGQQTPFSELPLCRYFVQATIYSSKLDIKQKSINIGTVHKNEVTKKYILIRNPNYIPLLYAIKKTGSISSGDITFKDYRYGIVRPFDERKIEFLFKPSLSGSYIEKIFVTNVVDFDQSQVAILKAVVLKTFSFHINELLLDYGIVSLNSEFVNLPIKYLAIKNTSTTLRTYVISIFEPSFNSLSESDNQSLLELPKDPIDTITPLYPGNEIDDDPLYLEVHNLPSPLISDTSSVSGSDSNFSKPLFEISQRITPIPETAKPLTVVQSFRSKKLSVNFLSQDYLDLDDRGIHLHDDNSPNNDVQKSIFDRPNLMQDVSLMHLSKEDLELIESLEQKIKIAKRKNKPEKVEKYIKKINALRGKNSLSSKDANIEFQNRDISDVELDKFPSITLNDENSVSSPLLPKNIKPADSPEIAFLTALDSLLSKSVDANMESLKDSNAIDQSISTPRTGVSTPINKRLSSYKVMLDGSVIANILPDSIITIPVSASISLITRNSDSEKRISEDHFFSDFVTTHDNHGHALKSENSNNPDSIQAYPFAIKINAATKLPPSSTIGFKDHLGILPEIETLSQKIFVHEIKDIDNVKVVEVIVKA</sequence>
<comment type="caution">
    <text evidence="2">The sequence shown here is derived from an EMBL/GenBank/DDBJ whole genome shotgun (WGS) entry which is preliminary data.</text>
</comment>
<protein>
    <submittedName>
        <fullName evidence="2">Uncharacterized protein</fullName>
    </submittedName>
</protein>
<feature type="region of interest" description="Disordered" evidence="1">
    <location>
        <begin position="1055"/>
        <end position="1075"/>
    </location>
</feature>
<evidence type="ECO:0000256" key="1">
    <source>
        <dbReference type="SAM" id="MobiDB-lite"/>
    </source>
</evidence>
<feature type="compositionally biased region" description="Polar residues" evidence="1">
    <location>
        <begin position="1055"/>
        <end position="1071"/>
    </location>
</feature>
<evidence type="ECO:0000313" key="3">
    <source>
        <dbReference type="Proteomes" id="UP000187455"/>
    </source>
</evidence>
<dbReference type="OrthoDB" id="252265at2759"/>
<dbReference type="Gene3D" id="2.60.40.10">
    <property type="entry name" value="Immunoglobulins"/>
    <property type="match status" value="2"/>
</dbReference>
<feature type="compositionally biased region" description="Basic and acidic residues" evidence="1">
    <location>
        <begin position="727"/>
        <end position="740"/>
    </location>
</feature>
<organism evidence="2 3">
    <name type="scientific">Smittium mucronatum</name>
    <dbReference type="NCBI Taxonomy" id="133383"/>
    <lineage>
        <taxon>Eukaryota</taxon>
        <taxon>Fungi</taxon>
        <taxon>Fungi incertae sedis</taxon>
        <taxon>Zoopagomycota</taxon>
        <taxon>Kickxellomycotina</taxon>
        <taxon>Harpellomycetes</taxon>
        <taxon>Harpellales</taxon>
        <taxon>Legeriomycetaceae</taxon>
        <taxon>Smittium</taxon>
    </lineage>
</organism>
<feature type="region of interest" description="Disordered" evidence="1">
    <location>
        <begin position="715"/>
        <end position="743"/>
    </location>
</feature>
<feature type="compositionally biased region" description="Low complexity" evidence="1">
    <location>
        <begin position="143"/>
        <end position="157"/>
    </location>
</feature>
<gene>
    <name evidence="2" type="ORF">AYI68_g8243</name>
</gene>
<dbReference type="Proteomes" id="UP000187455">
    <property type="component" value="Unassembled WGS sequence"/>
</dbReference>
<proteinExistence type="predicted"/>
<dbReference type="STRING" id="133383.A0A1R0GLF3"/>
<reference evidence="2 3" key="1">
    <citation type="journal article" date="2016" name="Mol. Biol. Evol.">
        <title>Genome-Wide Survey of Gut Fungi (Harpellales) Reveals the First Horizontally Transferred Ubiquitin Gene from a Mosquito Host.</title>
        <authorList>
            <person name="Wang Y."/>
            <person name="White M.M."/>
            <person name="Kvist S."/>
            <person name="Moncalvo J.M."/>
        </authorList>
    </citation>
    <scope>NUCLEOTIDE SEQUENCE [LARGE SCALE GENOMIC DNA]</scope>
    <source>
        <strain evidence="2 3">ALG-7-W6</strain>
    </source>
</reference>
<accession>A0A1R0GLF3</accession>
<feature type="compositionally biased region" description="Polar residues" evidence="1">
    <location>
        <begin position="129"/>
        <end position="142"/>
    </location>
</feature>
<dbReference type="PANTHER" id="PTHR39211:SF1">
    <property type="entry name" value="ABNORMAL SPINDLE-LIKE MICROCEPHALY-ASSOCIATED PROTEIN ASH DOMAIN-CONTAINING PROTEIN"/>
    <property type="match status" value="1"/>
</dbReference>
<evidence type="ECO:0000313" key="2">
    <source>
        <dbReference type="EMBL" id="OLY77721.1"/>
    </source>
</evidence>
<dbReference type="EMBL" id="LSSL01007713">
    <property type="protein sequence ID" value="OLY77721.1"/>
    <property type="molecule type" value="Genomic_DNA"/>
</dbReference>
<feature type="region of interest" description="Disordered" evidence="1">
    <location>
        <begin position="118"/>
        <end position="159"/>
    </location>
</feature>
<dbReference type="PANTHER" id="PTHR39211">
    <property type="entry name" value="CHROMOSOME 7, WHOLE GENOME SHOTGUN SEQUENCE"/>
    <property type="match status" value="1"/>
</dbReference>
<dbReference type="InterPro" id="IPR013783">
    <property type="entry name" value="Ig-like_fold"/>
</dbReference>